<keyword evidence="1" id="KW-1133">Transmembrane helix</keyword>
<organism evidence="2">
    <name type="scientific">Schistocephalus solidus</name>
    <name type="common">Tapeworm</name>
    <dbReference type="NCBI Taxonomy" id="70667"/>
    <lineage>
        <taxon>Eukaryota</taxon>
        <taxon>Metazoa</taxon>
        <taxon>Spiralia</taxon>
        <taxon>Lophotrochozoa</taxon>
        <taxon>Platyhelminthes</taxon>
        <taxon>Cestoda</taxon>
        <taxon>Eucestoda</taxon>
        <taxon>Diphyllobothriidea</taxon>
        <taxon>Diphyllobothriidae</taxon>
        <taxon>Schistocephalus</taxon>
    </lineage>
</organism>
<keyword evidence="1" id="KW-0812">Transmembrane</keyword>
<feature type="transmembrane region" description="Helical" evidence="1">
    <location>
        <begin position="169"/>
        <end position="192"/>
    </location>
</feature>
<feature type="transmembrane region" description="Helical" evidence="1">
    <location>
        <begin position="287"/>
        <end position="310"/>
    </location>
</feature>
<feature type="transmembrane region" description="Helical" evidence="1">
    <location>
        <begin position="21"/>
        <end position="44"/>
    </location>
</feature>
<reference evidence="2" key="1">
    <citation type="submission" date="2016-01" db="EMBL/GenBank/DDBJ databases">
        <title>Reference transcriptome for the parasite Schistocephalus solidus: insights into the molecular evolution of parasitism.</title>
        <authorList>
            <person name="Hebert F.O."/>
            <person name="Grambauer S."/>
            <person name="Barber I."/>
            <person name="Landry C.R."/>
            <person name="Aubin-Horth N."/>
        </authorList>
    </citation>
    <scope>NUCLEOTIDE SEQUENCE</scope>
</reference>
<protein>
    <submittedName>
        <fullName evidence="2">Uncharacterized protein</fullName>
    </submittedName>
</protein>
<feature type="transmembrane region" description="Helical" evidence="1">
    <location>
        <begin position="113"/>
        <end position="131"/>
    </location>
</feature>
<feature type="transmembrane region" description="Helical" evidence="1">
    <location>
        <begin position="198"/>
        <end position="220"/>
    </location>
</feature>
<proteinExistence type="predicted"/>
<feature type="transmembrane region" description="Helical" evidence="1">
    <location>
        <begin position="56"/>
        <end position="76"/>
    </location>
</feature>
<evidence type="ECO:0000256" key="1">
    <source>
        <dbReference type="SAM" id="Phobius"/>
    </source>
</evidence>
<evidence type="ECO:0000313" key="2">
    <source>
        <dbReference type="EMBL" id="JAP55126.1"/>
    </source>
</evidence>
<sequence length="508" mass="56275">MAQALSEGFSELLFNNRGKKSLRLSSFASSASLVLSWPFPLVILCFHTNRYVPLDPLMYGSLYMAFLLSGFFKRLFLQRFVPPSLFNALLPACLCLISNGIFLTAIYNGDWTWSSNLILVLSRLCYGWSVYSGADFTRRAKGEAKRRENVPLTLEEKVSNIAPDLQDNAFHAGVLLALIICLIFEACFRQFGAQMAEFYSMLILLAFSTVMSSVSVPCMFSTIRNIVCSVREPIVEEVQGDGAGGHLSQSTEICPTPEVRSLAFRERLLVPTLLYAVRSRLYPTGQLILTLFSGLLTAATIIADYLLLPLTLVYLRVEFISARLFPFGEIFLLYALLFGTESLANFVVLRYTRWSVRLTPLSVNALSAALLVVALLCCLCPSFVFLVIVSINVSSSLFIFSFCLFCLVSGLLKSAHTVLSGVLFAKYHDACPYLAVVQTSEQLVGLVRSLLSALLIIIAAIVLYTQGFFALMLTVVTIYYVALAVGIMAIIINLYKERTLRISVELAD</sequence>
<feature type="transmembrane region" description="Helical" evidence="1">
    <location>
        <begin position="88"/>
        <end position="107"/>
    </location>
</feature>
<feature type="transmembrane region" description="Helical" evidence="1">
    <location>
        <begin position="361"/>
        <end position="391"/>
    </location>
</feature>
<feature type="transmembrane region" description="Helical" evidence="1">
    <location>
        <begin position="330"/>
        <end position="349"/>
    </location>
</feature>
<dbReference type="EMBL" id="GEEE01008099">
    <property type="protein sequence ID" value="JAP55126.1"/>
    <property type="molecule type" value="Transcribed_RNA"/>
</dbReference>
<feature type="transmembrane region" description="Helical" evidence="1">
    <location>
        <begin position="397"/>
        <end position="425"/>
    </location>
</feature>
<dbReference type="AlphaFoldDB" id="A0A0X3Q750"/>
<accession>A0A0X3Q750</accession>
<gene>
    <name evidence="2" type="ORF">TR153325</name>
</gene>
<feature type="transmembrane region" description="Helical" evidence="1">
    <location>
        <begin position="470"/>
        <end position="495"/>
    </location>
</feature>
<feature type="transmembrane region" description="Helical" evidence="1">
    <location>
        <begin position="446"/>
        <end position="464"/>
    </location>
</feature>
<keyword evidence="1" id="KW-0472">Membrane</keyword>
<name>A0A0X3Q750_SCHSO</name>